<protein>
    <recommendedName>
        <fullName evidence="6">CDP-alcohol phosphatidyltransferase</fullName>
    </recommendedName>
</protein>
<keyword evidence="5" id="KW-1185">Reference proteome</keyword>
<dbReference type="PROSITE" id="PS00379">
    <property type="entry name" value="CDP_ALCOHOL_P_TRANSF"/>
    <property type="match status" value="1"/>
</dbReference>
<feature type="transmembrane region" description="Helical" evidence="3">
    <location>
        <begin position="73"/>
        <end position="93"/>
    </location>
</feature>
<keyword evidence="3" id="KW-0812">Transmembrane</keyword>
<accession>A0ABP6RBJ1</accession>
<keyword evidence="1 2" id="KW-0808">Transferase</keyword>
<dbReference type="EMBL" id="BAAAYG010000002">
    <property type="protein sequence ID" value="GAA3280057.1"/>
    <property type="molecule type" value="Genomic_DNA"/>
</dbReference>
<feature type="transmembrane region" description="Helical" evidence="3">
    <location>
        <begin position="233"/>
        <end position="251"/>
    </location>
</feature>
<reference evidence="5" key="1">
    <citation type="journal article" date="2019" name="Int. J. Syst. Evol. Microbiol.">
        <title>The Global Catalogue of Microorganisms (GCM) 10K type strain sequencing project: providing services to taxonomists for standard genome sequencing and annotation.</title>
        <authorList>
            <consortium name="The Broad Institute Genomics Platform"/>
            <consortium name="The Broad Institute Genome Sequencing Center for Infectious Disease"/>
            <person name="Wu L."/>
            <person name="Ma J."/>
        </authorList>
    </citation>
    <scope>NUCLEOTIDE SEQUENCE [LARGE SCALE GENOMIC DNA]</scope>
    <source>
        <strain evidence="5">JCM 11483</strain>
    </source>
</reference>
<keyword evidence="3" id="KW-0472">Membrane</keyword>
<dbReference type="InterPro" id="IPR043130">
    <property type="entry name" value="CDP-OH_PTrfase_TM_dom"/>
</dbReference>
<dbReference type="InterPro" id="IPR048254">
    <property type="entry name" value="CDP_ALCOHOL_P_TRANSF_CS"/>
</dbReference>
<comment type="similarity">
    <text evidence="2">Belongs to the CDP-alcohol phosphatidyltransferase class-I family.</text>
</comment>
<evidence type="ECO:0000313" key="5">
    <source>
        <dbReference type="Proteomes" id="UP001501736"/>
    </source>
</evidence>
<feature type="transmembrane region" description="Helical" evidence="3">
    <location>
        <begin position="40"/>
        <end position="61"/>
    </location>
</feature>
<evidence type="ECO:0000256" key="1">
    <source>
        <dbReference type="ARBA" id="ARBA00022679"/>
    </source>
</evidence>
<dbReference type="Pfam" id="PF01066">
    <property type="entry name" value="CDP-OH_P_transf"/>
    <property type="match status" value="1"/>
</dbReference>
<evidence type="ECO:0000256" key="2">
    <source>
        <dbReference type="RuleBase" id="RU003750"/>
    </source>
</evidence>
<evidence type="ECO:0008006" key="6">
    <source>
        <dbReference type="Google" id="ProtNLM"/>
    </source>
</evidence>
<name>A0ABP6RBJ1_9MICC</name>
<organism evidence="4 5">
    <name type="scientific">Nesterenkonia halobia</name>
    <dbReference type="NCBI Taxonomy" id="37922"/>
    <lineage>
        <taxon>Bacteria</taxon>
        <taxon>Bacillati</taxon>
        <taxon>Actinomycetota</taxon>
        <taxon>Actinomycetes</taxon>
        <taxon>Micrococcales</taxon>
        <taxon>Micrococcaceae</taxon>
        <taxon>Nesterenkonia</taxon>
    </lineage>
</organism>
<proteinExistence type="inferred from homology"/>
<feature type="transmembrane region" description="Helical" evidence="3">
    <location>
        <begin position="146"/>
        <end position="174"/>
    </location>
</feature>
<sequence length="267" mass="27016">MLVAAAVLLGGLTLLGDPLAAVFDRGTAASRGASGGEDDGFPGTAVLGGLLVFGLCQRHALLGADPFRAADAVTLLRTTLLGLFVAVLIRLLLAEATSSEPLMLAWPAVALAAAILLLDGGDGAVARACGGGTTAGRRYDDVADAVVLFVLAAAAGGLLVWWAVLAGAVKPLFVLGGRLRPRWRGPLRPSGRRRVLGTAPGALLLTAVAPLPWEQWMGRLCGAEAALPMDPAVGRLVAAGLAVLLVAVSFGRDIADLERRAVGPGSG</sequence>
<keyword evidence="3" id="KW-1133">Transmembrane helix</keyword>
<evidence type="ECO:0000313" key="4">
    <source>
        <dbReference type="EMBL" id="GAA3280057.1"/>
    </source>
</evidence>
<evidence type="ECO:0000256" key="3">
    <source>
        <dbReference type="SAM" id="Phobius"/>
    </source>
</evidence>
<gene>
    <name evidence="4" type="ORF">GCM10020260_03840</name>
</gene>
<dbReference type="Proteomes" id="UP001501736">
    <property type="component" value="Unassembled WGS sequence"/>
</dbReference>
<dbReference type="InterPro" id="IPR000462">
    <property type="entry name" value="CDP-OH_P_trans"/>
</dbReference>
<dbReference type="Gene3D" id="1.20.120.1760">
    <property type="match status" value="1"/>
</dbReference>
<comment type="caution">
    <text evidence="4">The sequence shown here is derived from an EMBL/GenBank/DDBJ whole genome shotgun (WGS) entry which is preliminary data.</text>
</comment>